<dbReference type="Proteomes" id="UP001335183">
    <property type="component" value="Chromosome"/>
</dbReference>
<dbReference type="InterPro" id="IPR041135">
    <property type="entry name" value="Nmad3"/>
</dbReference>
<reference evidence="2 3" key="1">
    <citation type="submission" date="2024-02" db="EMBL/GenBank/DDBJ databases">
        <title>The whole genome sequence of five bacterial samples isolated from Abu Dhabi Sabkha-shore region.</title>
        <authorList>
            <person name="Sudalaimuthuasari N."/>
            <person name="Sarfraz B."/>
            <person name="Tuyisabe J.D."/>
            <person name="Mugisha Ntwali L.D.M."/>
            <person name="Ali A.I.A.A."/>
            <person name="Almansoori S.Z.A."/>
            <person name="Alajami H.S.A."/>
            <person name="Almeqbaali A.A.S."/>
            <person name="Kundu B."/>
            <person name="Saeed E.E."/>
            <person name="Sukumarinath V."/>
            <person name="Mishra A.K."/>
            <person name="Hazzouri K.M."/>
            <person name="Almaskari R."/>
            <person name="Sharma A.K."/>
            <person name="Amiri K.M.A."/>
        </authorList>
    </citation>
    <scope>NUCLEOTIDE SEQUENCE [LARGE SCALE GENOMIC DNA]</scope>
    <source>
        <strain evidence="3">kcgeb_sd</strain>
    </source>
</reference>
<name>A0ABZ2D7Z9_9SPHN</name>
<proteinExistence type="predicted"/>
<feature type="domain" description="Nucleotide modification associated" evidence="1">
    <location>
        <begin position="2"/>
        <end position="223"/>
    </location>
</feature>
<dbReference type="EMBL" id="CP144918">
    <property type="protein sequence ID" value="WWA48244.1"/>
    <property type="molecule type" value="Genomic_DNA"/>
</dbReference>
<organism evidence="2 3">
    <name type="scientific">Pelagerythrobacter marensis</name>
    <dbReference type="NCBI Taxonomy" id="543877"/>
    <lineage>
        <taxon>Bacteria</taxon>
        <taxon>Pseudomonadati</taxon>
        <taxon>Pseudomonadota</taxon>
        <taxon>Alphaproteobacteria</taxon>
        <taxon>Sphingomonadales</taxon>
        <taxon>Erythrobacteraceae</taxon>
        <taxon>Pelagerythrobacter</taxon>
    </lineage>
</organism>
<keyword evidence="3" id="KW-1185">Reference proteome</keyword>
<accession>A0ABZ2D7Z9</accession>
<gene>
    <name evidence="2" type="ORF">V5F89_04895</name>
</gene>
<protein>
    <recommendedName>
        <fullName evidence="1">Nucleotide modification associated domain-containing protein</fullName>
    </recommendedName>
</protein>
<evidence type="ECO:0000313" key="2">
    <source>
        <dbReference type="EMBL" id="WWA48244.1"/>
    </source>
</evidence>
<evidence type="ECO:0000313" key="3">
    <source>
        <dbReference type="Proteomes" id="UP001335183"/>
    </source>
</evidence>
<dbReference type="RefSeq" id="WP_338447129.1">
    <property type="nucleotide sequence ID" value="NZ_CP144918.1"/>
</dbReference>
<evidence type="ECO:0000259" key="1">
    <source>
        <dbReference type="Pfam" id="PF18754"/>
    </source>
</evidence>
<dbReference type="Pfam" id="PF18754">
    <property type="entry name" value="Nmad3"/>
    <property type="match status" value="1"/>
</dbReference>
<sequence>MRVILSRKGFDSAAGGGASPIVDGRPVSLPIPAGGASRTTYGALGLGEHVQRASRGRHGPNDRCHHDPMFLADGTCLFGQCGAAQTHLANRGVGVGDVFLFFGLFRDEGVGEPHHRIFGYLEVTEPIALADCAPAQREALLRHAHPHAIAMSAANDTIYRGPGRTAATTCEALRLTVPGGPPSLWRRPAWLRRGGLSYHDRPDRWLPGGRLRAVSRGQEFVADIGRRKAPREWLEAVIAAIRAT</sequence>